<keyword evidence="2" id="KW-0732">Signal</keyword>
<dbReference type="InterPro" id="IPR046540">
    <property type="entry name" value="DMFA2_C"/>
</dbReference>
<keyword evidence="5" id="KW-1185">Reference proteome</keyword>
<sequence>MRRWIAWSLVALVAVAGCQAGGPAVRPAPSGPTSSTPAHHESSAAATPVDENAKPGTTAWRISDRLLAGPLELAGYADRVSVRSGQSFRLFVTSTAGAFTIRAFRLGWYGGSGARLLWTSPAVPGRPQPAPTVAADRMVSTHWQPSLTVPTTGWPAGAYLLLLRAANGKEKYVPITVRSDSARGAVVIVDAVNTYQAYNQWGGYSLYNGPGNSFATRSHRVSFDRPYDRDGAHFLLQSERPLIQLAEHSGVRLAYLTSVDLATDPAALAGARAMVSLGHDEYWTVAARAAVTKARDAGTNLAFLGANAVYWRVRYEASALGPNRILVGYKDAAADPVKNQPDTTVKWRGKPFPRPENSLTGMLYECFPAAGSFTVRDPGFFLFAGTGAINGSTYPGLTSTEVDRAYPIAGTPRNLQVVAHSPVSCGPTVHTFSDATYYTVPSGAGVFATGSMEWIPALRGPDSKVSLGSPAAAFARKVTLNLIQAMATGPLGRSHPAHANLATLGTSSSTSTGTGGTLG</sequence>
<name>A0A4R8C2N2_9ACTN</name>
<evidence type="ECO:0000256" key="1">
    <source>
        <dbReference type="SAM" id="MobiDB-lite"/>
    </source>
</evidence>
<feature type="signal peptide" evidence="2">
    <location>
        <begin position="1"/>
        <end position="20"/>
    </location>
</feature>
<feature type="compositionally biased region" description="Low complexity" evidence="1">
    <location>
        <begin position="503"/>
        <end position="512"/>
    </location>
</feature>
<organism evidence="4 5">
    <name type="scientific">Kribbella pratensis</name>
    <dbReference type="NCBI Taxonomy" id="2512112"/>
    <lineage>
        <taxon>Bacteria</taxon>
        <taxon>Bacillati</taxon>
        <taxon>Actinomycetota</taxon>
        <taxon>Actinomycetes</taxon>
        <taxon>Propionibacteriales</taxon>
        <taxon>Kribbellaceae</taxon>
        <taxon>Kribbella</taxon>
    </lineage>
</organism>
<feature type="region of interest" description="Disordered" evidence="1">
    <location>
        <begin position="23"/>
        <end position="55"/>
    </location>
</feature>
<accession>A0A4R8C2N2</accession>
<protein>
    <recommendedName>
        <fullName evidence="3">N,N-dimethylformamidase beta subunit-like C-terminal domain-containing protein</fullName>
    </recommendedName>
</protein>
<dbReference type="Proteomes" id="UP000295146">
    <property type="component" value="Unassembled WGS sequence"/>
</dbReference>
<feature type="region of interest" description="Disordered" evidence="1">
    <location>
        <begin position="498"/>
        <end position="519"/>
    </location>
</feature>
<evidence type="ECO:0000313" key="5">
    <source>
        <dbReference type="Proteomes" id="UP000295146"/>
    </source>
</evidence>
<comment type="caution">
    <text evidence="4">The sequence shown here is derived from an EMBL/GenBank/DDBJ whole genome shotgun (WGS) entry which is preliminary data.</text>
</comment>
<reference evidence="4 5" key="1">
    <citation type="submission" date="2019-03" db="EMBL/GenBank/DDBJ databases">
        <title>Genomic Encyclopedia of Type Strains, Phase III (KMG-III): the genomes of soil and plant-associated and newly described type strains.</title>
        <authorList>
            <person name="Whitman W."/>
        </authorList>
    </citation>
    <scope>NUCLEOTIDE SEQUENCE [LARGE SCALE GENOMIC DNA]</scope>
    <source>
        <strain evidence="4 5">VKM Ac-2573</strain>
    </source>
</reference>
<evidence type="ECO:0000313" key="4">
    <source>
        <dbReference type="EMBL" id="TDW69301.1"/>
    </source>
</evidence>
<gene>
    <name evidence="4" type="ORF">EV653_3325</name>
</gene>
<dbReference type="AlphaFoldDB" id="A0A4R8C2N2"/>
<dbReference type="EMBL" id="SODP01000002">
    <property type="protein sequence ID" value="TDW69301.1"/>
    <property type="molecule type" value="Genomic_DNA"/>
</dbReference>
<evidence type="ECO:0000256" key="2">
    <source>
        <dbReference type="SAM" id="SignalP"/>
    </source>
</evidence>
<feature type="chain" id="PRO_5039370023" description="N,N-dimethylformamidase beta subunit-like C-terminal domain-containing protein" evidence="2">
    <location>
        <begin position="21"/>
        <end position="519"/>
    </location>
</feature>
<dbReference type="PROSITE" id="PS51257">
    <property type="entry name" value="PROKAR_LIPOPROTEIN"/>
    <property type="match status" value="1"/>
</dbReference>
<proteinExistence type="predicted"/>
<dbReference type="Pfam" id="PF20254">
    <property type="entry name" value="DMFA2_C"/>
    <property type="match status" value="1"/>
</dbReference>
<evidence type="ECO:0000259" key="3">
    <source>
        <dbReference type="Pfam" id="PF20254"/>
    </source>
</evidence>
<dbReference type="RefSeq" id="WP_202871699.1">
    <property type="nucleotide sequence ID" value="NZ_SODP01000002.1"/>
</dbReference>
<feature type="domain" description="N,N-dimethylformamidase beta subunit-like C-terminal" evidence="3">
    <location>
        <begin position="100"/>
        <end position="459"/>
    </location>
</feature>
<feature type="compositionally biased region" description="Low complexity" evidence="1">
    <location>
        <begin position="27"/>
        <end position="37"/>
    </location>
</feature>